<dbReference type="InterPro" id="IPR000477">
    <property type="entry name" value="RT_dom"/>
</dbReference>
<dbReference type="PANTHER" id="PTHR33116">
    <property type="entry name" value="REVERSE TRANSCRIPTASE ZINC-BINDING DOMAIN-CONTAINING PROTEIN-RELATED-RELATED"/>
    <property type="match status" value="1"/>
</dbReference>
<sequence length="191" mass="21076">KSYGGNLAIKIDIAKAFDTIDWKILLKVLSAFGFCPLFCNWIHTILHSAKFSISINGKQEGYFDCSRGVRQGDPLSPLLFGLAEEVLSRGLTKLVDEGTSSNIQVLSNFFAKYAQISGQVINPQKSTIFAGSLSNDRLHFIASSIGFNIVSLIKELERYLRNFLWSGDLNTRKTVTVSWSTVCSSIDEGGL</sequence>
<evidence type="ECO:0000313" key="3">
    <source>
        <dbReference type="Proteomes" id="UP000236291"/>
    </source>
</evidence>
<reference evidence="2 3" key="2">
    <citation type="journal article" date="2017" name="Front. Plant Sci.">
        <title>Gene Classification and Mining of Molecular Markers Useful in Red Clover (Trifolium pratense) Breeding.</title>
        <authorList>
            <person name="Istvanek J."/>
            <person name="Dluhosova J."/>
            <person name="Dluhos P."/>
            <person name="Patkova L."/>
            <person name="Nedelnik J."/>
            <person name="Repkova J."/>
        </authorList>
    </citation>
    <scope>NUCLEOTIDE SEQUENCE [LARGE SCALE GENOMIC DNA]</scope>
    <source>
        <strain evidence="3">cv. Tatra</strain>
        <tissue evidence="2">Young leaves</tissue>
    </source>
</reference>
<evidence type="ECO:0000313" key="2">
    <source>
        <dbReference type="EMBL" id="PNX88874.1"/>
    </source>
</evidence>
<dbReference type="STRING" id="57577.A0A2K3MDK7"/>
<name>A0A2K3MDK7_TRIPR</name>
<feature type="non-terminal residue" evidence="2">
    <location>
        <position position="1"/>
    </location>
</feature>
<dbReference type="SUPFAM" id="SSF56672">
    <property type="entry name" value="DNA/RNA polymerases"/>
    <property type="match status" value="1"/>
</dbReference>
<gene>
    <name evidence="2" type="ORF">L195_g044988</name>
</gene>
<feature type="non-terminal residue" evidence="2">
    <location>
        <position position="191"/>
    </location>
</feature>
<reference evidence="2 3" key="1">
    <citation type="journal article" date="2014" name="Am. J. Bot.">
        <title>Genome assembly and annotation for red clover (Trifolium pratense; Fabaceae).</title>
        <authorList>
            <person name="Istvanek J."/>
            <person name="Jaros M."/>
            <person name="Krenek A."/>
            <person name="Repkova J."/>
        </authorList>
    </citation>
    <scope>NUCLEOTIDE SEQUENCE [LARGE SCALE GENOMIC DNA]</scope>
    <source>
        <strain evidence="3">cv. Tatra</strain>
        <tissue evidence="2">Young leaves</tissue>
    </source>
</reference>
<dbReference type="PROSITE" id="PS50878">
    <property type="entry name" value="RT_POL"/>
    <property type="match status" value="1"/>
</dbReference>
<proteinExistence type="predicted"/>
<dbReference type="InterPro" id="IPR043502">
    <property type="entry name" value="DNA/RNA_pol_sf"/>
</dbReference>
<organism evidence="2 3">
    <name type="scientific">Trifolium pratense</name>
    <name type="common">Red clover</name>
    <dbReference type="NCBI Taxonomy" id="57577"/>
    <lineage>
        <taxon>Eukaryota</taxon>
        <taxon>Viridiplantae</taxon>
        <taxon>Streptophyta</taxon>
        <taxon>Embryophyta</taxon>
        <taxon>Tracheophyta</taxon>
        <taxon>Spermatophyta</taxon>
        <taxon>Magnoliopsida</taxon>
        <taxon>eudicotyledons</taxon>
        <taxon>Gunneridae</taxon>
        <taxon>Pentapetalae</taxon>
        <taxon>rosids</taxon>
        <taxon>fabids</taxon>
        <taxon>Fabales</taxon>
        <taxon>Fabaceae</taxon>
        <taxon>Papilionoideae</taxon>
        <taxon>50 kb inversion clade</taxon>
        <taxon>NPAAA clade</taxon>
        <taxon>Hologalegina</taxon>
        <taxon>IRL clade</taxon>
        <taxon>Trifolieae</taxon>
        <taxon>Trifolium</taxon>
    </lineage>
</organism>
<comment type="caution">
    <text evidence="2">The sequence shown here is derived from an EMBL/GenBank/DDBJ whole genome shotgun (WGS) entry which is preliminary data.</text>
</comment>
<dbReference type="AlphaFoldDB" id="A0A2K3MDK7"/>
<dbReference type="Pfam" id="PF00078">
    <property type="entry name" value="RVT_1"/>
    <property type="match status" value="1"/>
</dbReference>
<dbReference type="PANTHER" id="PTHR33116:SF80">
    <property type="entry name" value="REVERSE TRANSCRIPTASE ZINC-BINDING DOMAIN-CONTAINING PROTEIN"/>
    <property type="match status" value="1"/>
</dbReference>
<dbReference type="Proteomes" id="UP000236291">
    <property type="component" value="Unassembled WGS sequence"/>
</dbReference>
<feature type="domain" description="Reverse transcriptase" evidence="1">
    <location>
        <begin position="1"/>
        <end position="191"/>
    </location>
</feature>
<evidence type="ECO:0000259" key="1">
    <source>
        <dbReference type="PROSITE" id="PS50878"/>
    </source>
</evidence>
<dbReference type="EMBL" id="ASHM01057959">
    <property type="protein sequence ID" value="PNX88874.1"/>
    <property type="molecule type" value="Genomic_DNA"/>
</dbReference>
<accession>A0A2K3MDK7</accession>
<protein>
    <submittedName>
        <fullName evidence="2">Ribonuclease H</fullName>
    </submittedName>
</protein>